<dbReference type="GO" id="GO:0042925">
    <property type="term" value="F:benzoate transmembrane transporter activity"/>
    <property type="evidence" value="ECO:0007669"/>
    <property type="project" value="InterPro"/>
</dbReference>
<feature type="transmembrane region" description="Helical" evidence="1">
    <location>
        <begin position="120"/>
        <end position="138"/>
    </location>
</feature>
<keyword evidence="1" id="KW-0812">Transmembrane</keyword>
<feature type="transmembrane region" description="Helical" evidence="1">
    <location>
        <begin position="42"/>
        <end position="61"/>
    </location>
</feature>
<dbReference type="RefSeq" id="WP_165099141.1">
    <property type="nucleotide sequence ID" value="NZ_CP049056.1"/>
</dbReference>
<gene>
    <name evidence="2" type="primary">benE</name>
    <name evidence="2" type="ORF">G5B40_12510</name>
</gene>
<organism evidence="2 3">
    <name type="scientific">Pikeienuella piscinae</name>
    <dbReference type="NCBI Taxonomy" id="2748098"/>
    <lineage>
        <taxon>Bacteria</taxon>
        <taxon>Pseudomonadati</taxon>
        <taxon>Pseudomonadota</taxon>
        <taxon>Alphaproteobacteria</taxon>
        <taxon>Rhodobacterales</taxon>
        <taxon>Paracoccaceae</taxon>
        <taxon>Pikeienuella</taxon>
    </lineage>
</organism>
<dbReference type="PANTHER" id="PTHR30199">
    <property type="entry name" value="MFS FAMILY TRANSPORTER, PREDICTED SUBSTRATE BENZOATE"/>
    <property type="match status" value="1"/>
</dbReference>
<evidence type="ECO:0000256" key="1">
    <source>
        <dbReference type="SAM" id="Phobius"/>
    </source>
</evidence>
<name>A0A7L5BZE6_9RHOB</name>
<feature type="transmembrane region" description="Helical" evidence="1">
    <location>
        <begin position="144"/>
        <end position="160"/>
    </location>
</feature>
<feature type="transmembrane region" description="Helical" evidence="1">
    <location>
        <begin position="68"/>
        <end position="87"/>
    </location>
</feature>
<feature type="transmembrane region" description="Helical" evidence="1">
    <location>
        <begin position="247"/>
        <end position="273"/>
    </location>
</feature>
<accession>A0A7L5BZE6</accession>
<keyword evidence="1" id="KW-0472">Membrane</keyword>
<dbReference type="EMBL" id="CP049056">
    <property type="protein sequence ID" value="QIE56208.1"/>
    <property type="molecule type" value="Genomic_DNA"/>
</dbReference>
<feature type="transmembrane region" description="Helical" evidence="1">
    <location>
        <begin position="205"/>
        <end position="226"/>
    </location>
</feature>
<feature type="transmembrane region" description="Helical" evidence="1">
    <location>
        <begin position="364"/>
        <end position="385"/>
    </location>
</feature>
<dbReference type="KEGG" id="hdh:G5B40_12510"/>
<keyword evidence="1" id="KW-1133">Transmembrane helix</keyword>
<keyword evidence="3" id="KW-1185">Reference proteome</keyword>
<feature type="transmembrane region" description="Helical" evidence="1">
    <location>
        <begin position="293"/>
        <end position="319"/>
    </location>
</feature>
<sequence length="389" mass="39121">MFRDLSASSVFMGLLAAFVGFASSFAVVLQGLRAAGATEAEAASGLMAIAIAKGIAAIALSGKTRIPIAIAWSTPGAALLATSGALPGGFAEAVGAFLVSGLLLAATGLFRPLARVIERIPASLASALLAGVLLTLCLAPFRAIAFNPLWGLVILIGWVVGGRIGRVWSAPGALAGFILVVIFGVRPEMSAFAALTTAAIQPPIFVQPIFTVAGLVGIALPLYVVTMAGQNLPGAGVLKAHGYPTHAGLVLSVSGFASMLAAPFGGHACNYAAITAAMCMGEEAHPDPARRYWASITAGGCYVLLGVFAGLTAGFVALAPTVLIESVAGLALLGAFAAAAYAAFARVEDREASAVTLLATASGLSMFGVSGAFWGLLGGGAIHWLRKTK</sequence>
<proteinExistence type="predicted"/>
<evidence type="ECO:0000313" key="3">
    <source>
        <dbReference type="Proteomes" id="UP000503336"/>
    </source>
</evidence>
<dbReference type="AlphaFoldDB" id="A0A7L5BZE6"/>
<dbReference type="NCBIfam" id="TIGR00843">
    <property type="entry name" value="benE"/>
    <property type="match status" value="1"/>
</dbReference>
<dbReference type="InterPro" id="IPR004711">
    <property type="entry name" value="Benzoate_Transporter"/>
</dbReference>
<feature type="transmembrane region" description="Helical" evidence="1">
    <location>
        <begin position="167"/>
        <end position="185"/>
    </location>
</feature>
<dbReference type="PANTHER" id="PTHR30199:SF0">
    <property type="entry name" value="INNER MEMBRANE PROTEIN YDCO"/>
    <property type="match status" value="1"/>
</dbReference>
<feature type="transmembrane region" description="Helical" evidence="1">
    <location>
        <begin position="326"/>
        <end position="344"/>
    </location>
</feature>
<dbReference type="Pfam" id="PF03594">
    <property type="entry name" value="BenE"/>
    <property type="match status" value="1"/>
</dbReference>
<reference evidence="2 3" key="1">
    <citation type="submission" date="2020-02" db="EMBL/GenBank/DDBJ databases">
        <title>complete genome sequence of Rhodobacteraceae bacterium.</title>
        <authorList>
            <person name="Park J."/>
            <person name="Kim Y.-S."/>
            <person name="Kim K.-H."/>
        </authorList>
    </citation>
    <scope>NUCLEOTIDE SEQUENCE [LARGE SCALE GENOMIC DNA]</scope>
    <source>
        <strain evidence="2 3">RR4-56</strain>
    </source>
</reference>
<dbReference type="Proteomes" id="UP000503336">
    <property type="component" value="Chromosome"/>
</dbReference>
<feature type="transmembrane region" description="Helical" evidence="1">
    <location>
        <begin position="93"/>
        <end position="113"/>
    </location>
</feature>
<evidence type="ECO:0000313" key="2">
    <source>
        <dbReference type="EMBL" id="QIE56208.1"/>
    </source>
</evidence>
<protein>
    <submittedName>
        <fullName evidence="2">Benzoate/H(+) symporter BenE family transporter</fullName>
    </submittedName>
</protein>
<dbReference type="GO" id="GO:0005886">
    <property type="term" value="C:plasma membrane"/>
    <property type="evidence" value="ECO:0007669"/>
    <property type="project" value="TreeGrafter"/>
</dbReference>